<feature type="region of interest" description="Disordered" evidence="1">
    <location>
        <begin position="639"/>
        <end position="702"/>
    </location>
</feature>
<feature type="region of interest" description="Disordered" evidence="1">
    <location>
        <begin position="190"/>
        <end position="215"/>
    </location>
</feature>
<gene>
    <name evidence="3" type="ORF">C6P46_005418</name>
</gene>
<evidence type="ECO:0000313" key="3">
    <source>
        <dbReference type="EMBL" id="KAG0666067.1"/>
    </source>
</evidence>
<keyword evidence="2" id="KW-1133">Transmembrane helix</keyword>
<dbReference type="OrthoDB" id="63533at2759"/>
<feature type="transmembrane region" description="Helical" evidence="2">
    <location>
        <begin position="38"/>
        <end position="58"/>
    </location>
</feature>
<keyword evidence="2" id="KW-0472">Membrane</keyword>
<dbReference type="Proteomes" id="UP000777482">
    <property type="component" value="Unassembled WGS sequence"/>
</dbReference>
<proteinExistence type="predicted"/>
<feature type="compositionally biased region" description="Basic and acidic residues" evidence="1">
    <location>
        <begin position="659"/>
        <end position="668"/>
    </location>
</feature>
<dbReference type="EMBL" id="PUHQ01000006">
    <property type="protein sequence ID" value="KAG0666067.1"/>
    <property type="molecule type" value="Genomic_DNA"/>
</dbReference>
<comment type="caution">
    <text evidence="3">The sequence shown here is derived from an EMBL/GenBank/DDBJ whole genome shotgun (WGS) entry which is preliminary data.</text>
</comment>
<evidence type="ECO:0000256" key="1">
    <source>
        <dbReference type="SAM" id="MobiDB-lite"/>
    </source>
</evidence>
<feature type="compositionally biased region" description="Polar residues" evidence="1">
    <location>
        <begin position="639"/>
        <end position="657"/>
    </location>
</feature>
<evidence type="ECO:0000256" key="2">
    <source>
        <dbReference type="SAM" id="Phobius"/>
    </source>
</evidence>
<organism evidence="3 4">
    <name type="scientific">Rhodotorula mucilaginosa</name>
    <name type="common">Yeast</name>
    <name type="synonym">Rhodotorula rubra</name>
    <dbReference type="NCBI Taxonomy" id="5537"/>
    <lineage>
        <taxon>Eukaryota</taxon>
        <taxon>Fungi</taxon>
        <taxon>Dikarya</taxon>
        <taxon>Basidiomycota</taxon>
        <taxon>Pucciniomycotina</taxon>
        <taxon>Microbotryomycetes</taxon>
        <taxon>Sporidiobolales</taxon>
        <taxon>Sporidiobolaceae</taxon>
        <taxon>Rhodotorula</taxon>
    </lineage>
</organism>
<feature type="compositionally biased region" description="Low complexity" evidence="1">
    <location>
        <begin position="282"/>
        <end position="295"/>
    </location>
</feature>
<accession>A0A9P7B8D2</accession>
<keyword evidence="2" id="KW-0812">Transmembrane</keyword>
<keyword evidence="4" id="KW-1185">Reference proteome</keyword>
<feature type="compositionally biased region" description="Basic and acidic residues" evidence="1">
    <location>
        <begin position="190"/>
        <end position="205"/>
    </location>
</feature>
<name>A0A9P7B8D2_RHOMI</name>
<feature type="compositionally biased region" description="Basic and acidic residues" evidence="1">
    <location>
        <begin position="684"/>
        <end position="696"/>
    </location>
</feature>
<feature type="region of interest" description="Disordered" evidence="1">
    <location>
        <begin position="1"/>
        <end position="21"/>
    </location>
</feature>
<feature type="region of interest" description="Disordered" evidence="1">
    <location>
        <begin position="253"/>
        <end position="341"/>
    </location>
</feature>
<evidence type="ECO:0000313" key="4">
    <source>
        <dbReference type="Proteomes" id="UP000777482"/>
    </source>
</evidence>
<feature type="transmembrane region" description="Helical" evidence="2">
    <location>
        <begin position="98"/>
        <end position="119"/>
    </location>
</feature>
<sequence>MPDRQSSVVRTPVRELKRPPPACNPTARMRRIDTMLEFAVTGSLGIGSALLITFYVTGPPRLDDMASNTTLILLITLVSGCSCCLPSWAHLSPQPSDIVLHQLFALVHAMAGIILYALLEEQASMRNVPSAVPEDCIDSWNRNWLSVLSVTLVLLFHLALGFPVFRYALSRRSADLVGPVHSGIGSCKKHVDGKAHSNEEGECRAQRTRSAVTHRRRRAFAEPLFANSSADRRLHKVQAEDLAVEEHASNLATSPQLAVHPDPLAGRSPSSPIFYSPTLEISPPSASSSSHFSQLPPSPPLAGGEWVRSPDFITATAAYPTPPGSDSGRVKTRSPGVDTRLDMSSTIASTSSMPMQRQNSHSSSILLGEDLAHPRSPNKRRPSLILTSAETEEPQGLAIGIDMGDDVMPVPSPMMRRSFSAGSTSPVNSPVSSYFSTSPAGTPPLGSLPSPHLSTDASAFAGSVAMGRSESASPRLSNIAGFATGLVRRASSSALKTDLPTAIKSPLLPPSPTIPGPPKSPILAAFSGLAPTRCGASFASAARDKEREKEREIREREIKKRSERYHSRMFSWAARPDDPLVAKKAQAAKLSRVGNGSTPPATKRASWTRRLLLVGILIAIPYFCFRPGGYLSWSKPNSPITSAPPRYSSTKVSSTWQRDAGENARPEAQRVPSSPPPSRYQPMPERREVEEEEHAHSAAFAARDARKPHNVFVAEPQVEFVDHHAEVPPITHSDAQERDTLVLYRILGNDLPPRHAPGQTLRNLRFLLEHESDFSILPPLGPHGVHHAHMYGSGSQAKLAHSQDSGLRVEKYYVLNRIAEPEHLGAIIGLLHLYSVPDSHILTIPFDWNEYQRRDFRWDGGVDNAHGWDIGDGRAPHAKGSQWTKNDSHVQIPSDLSKLLEEADGDEARGESHESTLEKLRRSDILGRLRALDFIYHEKNLYAMNNNGGRNFALQHGRSLPHARWILPLDGNSFFTPAAMFSIVRTLSIAGEGPAASRYLVIPMARLLDNDAVLANNSISMVPLGLEEGASAIADAEILHRPAIAPETPEEPQIGFRYDSTESFQEAMRYGRRSKLEFLWRLGAIPYARGLDKRTLPWEVIDRAHITIDTWGSIPGIEGGDTRDSVIHTPHGEVDDWREPNPDHGALAYVKGGWVYRLFSGSRNQEEHSPDAATLRNMNRIRGIVAFLEYLDDQVARGDHGCFGEENPFHCGFNDERLWNFDMFDIERLRQKYKLERRDAVLKVEAFEQQIQPTLQNFLHILADPISFEDLHAQKAATATTLLALAGYLTGNATYSNTAASVISQRFIRRVPLYYRRSDLLPAEVEDVDDLSDMDPNVRGYAFPPFPPEDSDIRTWNAELAAKVTTPGAPPLPIDPATFDPILLLDAVRILNHASGPQLETPALVSRMAVVPLVNSQLSYLLFSEDAIEFSRHPPSAVAGAHYDAKVAALAAFLDDAQLIGRVANRARLRLPHAYRAEGLLDPAREIREIHYRLLHGLANTRLRPYNMVADPPEDEVAPAESYVTLAHGNNTPFSVLGL</sequence>
<feature type="transmembrane region" description="Helical" evidence="2">
    <location>
        <begin position="144"/>
        <end position="165"/>
    </location>
</feature>
<reference evidence="3 4" key="1">
    <citation type="submission" date="2020-11" db="EMBL/GenBank/DDBJ databases">
        <title>Kefir isolates.</title>
        <authorList>
            <person name="Marcisauskas S."/>
            <person name="Kim Y."/>
            <person name="Blasche S."/>
        </authorList>
    </citation>
    <scope>NUCLEOTIDE SEQUENCE [LARGE SCALE GENOMIC DNA]</scope>
    <source>
        <strain evidence="3 4">KR</strain>
    </source>
</reference>
<protein>
    <submittedName>
        <fullName evidence="3">Uncharacterized protein</fullName>
    </submittedName>
</protein>